<keyword evidence="4" id="KW-1185">Reference proteome</keyword>
<dbReference type="Pfam" id="PF14690">
    <property type="entry name" value="Zn_ribbon_ISL3"/>
    <property type="match status" value="1"/>
</dbReference>
<evidence type="ECO:0000313" key="3">
    <source>
        <dbReference type="EMBL" id="TDQ34104.1"/>
    </source>
</evidence>
<reference evidence="3 4" key="1">
    <citation type="submission" date="2019-03" db="EMBL/GenBank/DDBJ databases">
        <title>Genomic Encyclopedia of Type Strains, Phase IV (KMG-IV): sequencing the most valuable type-strain genomes for metagenomic binning, comparative biology and taxonomic classification.</title>
        <authorList>
            <person name="Goeker M."/>
        </authorList>
    </citation>
    <scope>NUCLEOTIDE SEQUENCE [LARGE SCALE GENOMIC DNA]</scope>
    <source>
        <strain evidence="3 4">DSM 28679</strain>
    </source>
</reference>
<dbReference type="InterPro" id="IPR002560">
    <property type="entry name" value="Transposase_DDE"/>
</dbReference>
<proteinExistence type="predicted"/>
<dbReference type="Pfam" id="PF01610">
    <property type="entry name" value="DDE_Tnp_ISL3"/>
    <property type="match status" value="1"/>
</dbReference>
<accession>A0A4R6TT74</accession>
<evidence type="ECO:0000259" key="2">
    <source>
        <dbReference type="Pfam" id="PF14690"/>
    </source>
</evidence>
<dbReference type="RefSeq" id="WP_101497271.1">
    <property type="nucleotide sequence ID" value="NZ_LNJZ01000008.1"/>
</dbReference>
<dbReference type="NCBIfam" id="NF033550">
    <property type="entry name" value="transpos_ISL3"/>
    <property type="match status" value="1"/>
</dbReference>
<dbReference type="InterPro" id="IPR047951">
    <property type="entry name" value="Transpos_ISL3"/>
</dbReference>
<protein>
    <submittedName>
        <fullName evidence="3">Transposase</fullName>
    </submittedName>
</protein>
<dbReference type="PANTHER" id="PTHR33498:SF1">
    <property type="entry name" value="TRANSPOSASE FOR INSERTION SEQUENCE ELEMENT IS1557"/>
    <property type="match status" value="1"/>
</dbReference>
<sequence length="433" mass="49061">MRDLTFSSPDLSSFCQLDSLGLIATGQHLTARNAVIECRFTKPPEPCPSCGAYGTSRGTVIRRLAHAPYGHRPTTLLLRVRRWSCECGNFWQEDSSSAAPERAKLSHGAIRWALTAIVLDHLSVSRVAAHLGVAWHTANNAIINEGRRLLFNDPTRFDGVTVLGVDEHVWRHTRYGDRYVTVVIDLTPVRNKTGPARLLDVLDGRSKQAFKQWLQNRPKPWRDLIESIAMDGFSGFKSAAEEVLPLAQTVLDPFHVVRWACNMLDDCRRRIQQQTLGRRGHKNDPLYKLRRTLLTRIAYLSDTSKKQLARLFADERHLEVDCSWSMYQRVVAAYNEPDRRRGKAMMQELIKIVTAPDLPRELIEVKRLGKTLKNCAQSILAYFDRPGTSNGPTEAINGRLEHLRGIALGFRNLPNYIARCLLEAGGFRNQLHP</sequence>
<evidence type="ECO:0000259" key="1">
    <source>
        <dbReference type="Pfam" id="PF01610"/>
    </source>
</evidence>
<dbReference type="EMBL" id="SNYK01000025">
    <property type="protein sequence ID" value="TDQ34104.1"/>
    <property type="molecule type" value="Genomic_DNA"/>
</dbReference>
<feature type="domain" description="Transposase IS204/IS1001/IS1096/IS1165 DDE" evidence="1">
    <location>
        <begin position="163"/>
        <end position="419"/>
    </location>
</feature>
<gene>
    <name evidence="3" type="ORF">DFQ45_1251</name>
</gene>
<dbReference type="PANTHER" id="PTHR33498">
    <property type="entry name" value="TRANSPOSASE FOR INSERTION SEQUENCE ELEMENT IS1557"/>
    <property type="match status" value="1"/>
</dbReference>
<comment type="caution">
    <text evidence="3">The sequence shown here is derived from an EMBL/GenBank/DDBJ whole genome shotgun (WGS) entry which is preliminary data.</text>
</comment>
<feature type="domain" description="Transposase IS204/IS1001/IS1096/IS1165 zinc-finger" evidence="2">
    <location>
        <begin position="44"/>
        <end position="87"/>
    </location>
</feature>
<organism evidence="3 4">
    <name type="scientific">Thiopseudomonas denitrificans</name>
    <dbReference type="NCBI Taxonomy" id="1501432"/>
    <lineage>
        <taxon>Bacteria</taxon>
        <taxon>Pseudomonadati</taxon>
        <taxon>Pseudomonadota</taxon>
        <taxon>Gammaproteobacteria</taxon>
        <taxon>Pseudomonadales</taxon>
        <taxon>Pseudomonadaceae</taxon>
        <taxon>Thiopseudomonas</taxon>
    </lineage>
</organism>
<dbReference type="InterPro" id="IPR029261">
    <property type="entry name" value="Transposase_Znf"/>
</dbReference>
<dbReference type="Proteomes" id="UP000294575">
    <property type="component" value="Unassembled WGS sequence"/>
</dbReference>
<evidence type="ECO:0000313" key="4">
    <source>
        <dbReference type="Proteomes" id="UP000294575"/>
    </source>
</evidence>
<name>A0A4R6TT74_9GAMM</name>
<dbReference type="AlphaFoldDB" id="A0A4R6TT74"/>